<sequence length="338" mass="36678">MPSRCAPQSTLQYHTLPSNVDYNTYTHQSTGVDWRPPYVAHVGPYSPYPDDEESSPLITQPPSYMLPNTDPMSANNTYYMHGHGVRPHPSSLWSEPQQYVPQPASQLTGFPYTMAQEAPQSFQTIGTAANMLSDRTLPQPVAARSYMPTPASSIDIPVSASTQRTPSYWHSDTGTSVNQLPTPVEVSPTQEQASERSVLPYRIQDMTYGQPSFSEGISVTSASPGTYLVMNEPQPPSGVASTGNVSTRTSLSMLTSENHKPSTESSSVTFNYPNSLNGRIPQMRSSSSQLRPGPLYCQTALPPHREAGSDDCSPDCTSSQTESTRTSFTSMTSTSAGC</sequence>
<feature type="region of interest" description="Disordered" evidence="1">
    <location>
        <begin position="164"/>
        <end position="195"/>
    </location>
</feature>
<accession>A0AA38XMW3</accession>
<feature type="compositionally biased region" description="Low complexity" evidence="1">
    <location>
        <begin position="321"/>
        <end position="338"/>
    </location>
</feature>
<reference evidence="2" key="1">
    <citation type="submission" date="2022-10" db="EMBL/GenBank/DDBJ databases">
        <title>Culturing micro-colonial fungi from biological soil crusts in the Mojave desert and describing Neophaeococcomyces mojavensis, and introducing the new genera and species Taxawa tesnikishii.</title>
        <authorList>
            <person name="Kurbessoian T."/>
            <person name="Stajich J.E."/>
        </authorList>
    </citation>
    <scope>NUCLEOTIDE SEQUENCE</scope>
    <source>
        <strain evidence="2">TK_41</strain>
    </source>
</reference>
<feature type="compositionally biased region" description="Polar residues" evidence="1">
    <location>
        <begin position="263"/>
        <end position="290"/>
    </location>
</feature>
<name>A0AA38XMW3_9EURO</name>
<protein>
    <submittedName>
        <fullName evidence="2">Uncharacterized protein</fullName>
    </submittedName>
</protein>
<dbReference type="AlphaFoldDB" id="A0AA38XMW3"/>
<proteinExistence type="predicted"/>
<evidence type="ECO:0000256" key="1">
    <source>
        <dbReference type="SAM" id="MobiDB-lite"/>
    </source>
</evidence>
<keyword evidence="3" id="KW-1185">Reference proteome</keyword>
<feature type="region of interest" description="Disordered" evidence="1">
    <location>
        <begin position="227"/>
        <end position="338"/>
    </location>
</feature>
<dbReference type="Proteomes" id="UP001172673">
    <property type="component" value="Unassembled WGS sequence"/>
</dbReference>
<comment type="caution">
    <text evidence="2">The sequence shown here is derived from an EMBL/GenBank/DDBJ whole genome shotgun (WGS) entry which is preliminary data.</text>
</comment>
<gene>
    <name evidence="2" type="ORF">H2200_000090</name>
</gene>
<evidence type="ECO:0000313" key="2">
    <source>
        <dbReference type="EMBL" id="KAJ9616372.1"/>
    </source>
</evidence>
<feature type="compositionally biased region" description="Polar residues" evidence="1">
    <location>
        <begin position="164"/>
        <end position="192"/>
    </location>
</feature>
<organism evidence="2 3">
    <name type="scientific">Cladophialophora chaetospira</name>
    <dbReference type="NCBI Taxonomy" id="386627"/>
    <lineage>
        <taxon>Eukaryota</taxon>
        <taxon>Fungi</taxon>
        <taxon>Dikarya</taxon>
        <taxon>Ascomycota</taxon>
        <taxon>Pezizomycotina</taxon>
        <taxon>Eurotiomycetes</taxon>
        <taxon>Chaetothyriomycetidae</taxon>
        <taxon>Chaetothyriales</taxon>
        <taxon>Herpotrichiellaceae</taxon>
        <taxon>Cladophialophora</taxon>
    </lineage>
</organism>
<dbReference type="EMBL" id="JAPDRK010000001">
    <property type="protein sequence ID" value="KAJ9616372.1"/>
    <property type="molecule type" value="Genomic_DNA"/>
</dbReference>
<evidence type="ECO:0000313" key="3">
    <source>
        <dbReference type="Proteomes" id="UP001172673"/>
    </source>
</evidence>
<feature type="compositionally biased region" description="Polar residues" evidence="1">
    <location>
        <begin position="239"/>
        <end position="256"/>
    </location>
</feature>
<feature type="region of interest" description="Disordered" evidence="1">
    <location>
        <begin position="45"/>
        <end position="96"/>
    </location>
</feature>